<dbReference type="AlphaFoldDB" id="A0A816SFG6"/>
<proteinExistence type="predicted"/>
<dbReference type="Proteomes" id="UP000663856">
    <property type="component" value="Unassembled WGS sequence"/>
</dbReference>
<comment type="caution">
    <text evidence="2">The sequence shown here is derived from an EMBL/GenBank/DDBJ whole genome shotgun (WGS) entry which is preliminary data.</text>
</comment>
<organism evidence="2 5">
    <name type="scientific">Rotaria magnacalcarata</name>
    <dbReference type="NCBI Taxonomy" id="392030"/>
    <lineage>
        <taxon>Eukaryota</taxon>
        <taxon>Metazoa</taxon>
        <taxon>Spiralia</taxon>
        <taxon>Gnathifera</taxon>
        <taxon>Rotifera</taxon>
        <taxon>Eurotatoria</taxon>
        <taxon>Bdelloidea</taxon>
        <taxon>Philodinida</taxon>
        <taxon>Philodinidae</taxon>
        <taxon>Rotaria</taxon>
    </lineage>
</organism>
<dbReference type="EMBL" id="CAJOBG010015093">
    <property type="protein sequence ID" value="CAF4302087.1"/>
    <property type="molecule type" value="Genomic_DNA"/>
</dbReference>
<dbReference type="Gene3D" id="3.80.10.10">
    <property type="entry name" value="Ribonuclease Inhibitor"/>
    <property type="match status" value="1"/>
</dbReference>
<reference evidence="2" key="1">
    <citation type="submission" date="2021-02" db="EMBL/GenBank/DDBJ databases">
        <authorList>
            <person name="Nowell W R."/>
        </authorList>
    </citation>
    <scope>NUCLEOTIDE SEQUENCE</scope>
</reference>
<evidence type="ECO:0000313" key="4">
    <source>
        <dbReference type="EMBL" id="CAF4302087.1"/>
    </source>
</evidence>
<dbReference type="EMBL" id="CAJOBF010003752">
    <property type="protein sequence ID" value="CAF4107163.1"/>
    <property type="molecule type" value="Genomic_DNA"/>
</dbReference>
<name>A0A816SFG6_9BILA</name>
<dbReference type="InterPro" id="IPR032675">
    <property type="entry name" value="LRR_dom_sf"/>
</dbReference>
<evidence type="ECO:0000313" key="5">
    <source>
        <dbReference type="Proteomes" id="UP000663856"/>
    </source>
</evidence>
<dbReference type="EMBL" id="CAJNRG010005179">
    <property type="protein sequence ID" value="CAF2073299.1"/>
    <property type="molecule type" value="Genomic_DNA"/>
</dbReference>
<dbReference type="SUPFAM" id="SSF52047">
    <property type="entry name" value="RNI-like"/>
    <property type="match status" value="1"/>
</dbReference>
<keyword evidence="6" id="KW-1185">Reference proteome</keyword>
<dbReference type="EMBL" id="CAJNRF010006754">
    <property type="protein sequence ID" value="CAF2084452.1"/>
    <property type="molecule type" value="Genomic_DNA"/>
</dbReference>
<accession>A0A816SFG6</accession>
<evidence type="ECO:0000313" key="6">
    <source>
        <dbReference type="Proteomes" id="UP000663866"/>
    </source>
</evidence>
<sequence length="590" mass="69922">MEYTGTMNLEQLSNELLLNLFEYLQSVHLLRAFYQLNSRFNGLIITHFQNHGLDFQSIPKNDFNTICQQNLPLIADHITALRLSDDDDTPEEIDIFLSNPRAFHRFTQLKSLSLYHISSIETLKKLVKHFAHLQHLTHFDLIDCHVVFQHKTSRYLINRIWRLPKLTHCHLDFHFQYNSDFTIPNIRSKSIEHLWIENIVFAFNGLNRLFRSTPNIRHLIASIDQMPENQQFPFFIESISSLRLIVDHLTSGTINLFKNMPNLTSLILQTGKHNMNGHRWEQFIIDYLPKLKIFRFWMFFIADTEEEVNEIIDSYRTPFWLIHHQWFIRCHWALTDDKIMVYLHTLPYIFSFYTYAIWNSNPRTKSTCSDENNYLCYNHPTKLIYSRSSLYDSLLDHICFHNIRRLEVSIPYSAQLLSILPRLDRLISLDVDSKSDIDANIALLQLNDLISKTSRLHSLTIGHWDASIIQDLPLHINISSIHRLRLDLQSYHYLKRDRCFNSEQCTALLRSSWAKQCEVLQIVVNDRSMIDDIINGMPHLKALKVVLQPGRSDDYFPTREDMITWMTSNYSRTYTENLDGTETIRFWIRK</sequence>
<evidence type="ECO:0000313" key="2">
    <source>
        <dbReference type="EMBL" id="CAF2084452.1"/>
    </source>
</evidence>
<evidence type="ECO:0000313" key="3">
    <source>
        <dbReference type="EMBL" id="CAF4107163.1"/>
    </source>
</evidence>
<evidence type="ECO:0008006" key="7">
    <source>
        <dbReference type="Google" id="ProtNLM"/>
    </source>
</evidence>
<protein>
    <recommendedName>
        <fullName evidence="7">F-box domain-containing protein</fullName>
    </recommendedName>
</protein>
<evidence type="ECO:0000313" key="1">
    <source>
        <dbReference type="EMBL" id="CAF2073299.1"/>
    </source>
</evidence>
<dbReference type="Proteomes" id="UP000663887">
    <property type="component" value="Unassembled WGS sequence"/>
</dbReference>
<dbReference type="Proteomes" id="UP000663842">
    <property type="component" value="Unassembled WGS sequence"/>
</dbReference>
<dbReference type="Proteomes" id="UP000663866">
    <property type="component" value="Unassembled WGS sequence"/>
</dbReference>
<gene>
    <name evidence="4" type="ORF">OVN521_LOCUS31342</name>
    <name evidence="3" type="ORF">UXM345_LOCUS22595</name>
    <name evidence="2" type="ORF">WKI299_LOCUS16846</name>
    <name evidence="1" type="ORF">XDN619_LOCUS13029</name>
</gene>